<dbReference type="AlphaFoldDB" id="A0AA40VUG9"/>
<dbReference type="Proteomes" id="UP001165986">
    <property type="component" value="Unassembled WGS sequence"/>
</dbReference>
<comment type="caution">
    <text evidence="1">The sequence shown here is derived from an EMBL/GenBank/DDBJ whole genome shotgun (WGS) entry which is preliminary data.</text>
</comment>
<reference evidence="1" key="1">
    <citation type="submission" date="2019-07" db="EMBL/GenBank/DDBJ databases">
        <title>Toxilogical consequences of a new and cryptic species of cyanobacteria (Komarekiella delphini-convector) recovered from the epidermis of a bottlenose dolphin and 1500 ft. in the air.</title>
        <authorList>
            <person name="Brown A.O."/>
            <person name="Dvorak P."/>
            <person name="Villanueva C.D."/>
            <person name="Foss A.J."/>
            <person name="Garvey A.D."/>
            <person name="Gibson Q.A."/>
            <person name="Johansen J.R."/>
            <person name="Casamatta D.A."/>
        </authorList>
    </citation>
    <scope>NUCLEOTIDE SEQUENCE</scope>
    <source>
        <strain evidence="1">SJRDD-AB1</strain>
    </source>
</reference>
<protein>
    <submittedName>
        <fullName evidence="1">Uncharacterized protein</fullName>
    </submittedName>
</protein>
<evidence type="ECO:0000313" key="2">
    <source>
        <dbReference type="Proteomes" id="UP001165986"/>
    </source>
</evidence>
<name>A0AA40VUG9_9NOST</name>
<dbReference type="SUPFAM" id="SSF51197">
    <property type="entry name" value="Clavaminate synthase-like"/>
    <property type="match status" value="1"/>
</dbReference>
<evidence type="ECO:0000313" key="1">
    <source>
        <dbReference type="EMBL" id="MBD6620175.1"/>
    </source>
</evidence>
<keyword evidence="2" id="KW-1185">Reference proteome</keyword>
<organism evidence="1 2">
    <name type="scientific">Komarekiella delphini-convector SJRDD-AB1</name>
    <dbReference type="NCBI Taxonomy" id="2593771"/>
    <lineage>
        <taxon>Bacteria</taxon>
        <taxon>Bacillati</taxon>
        <taxon>Cyanobacteriota</taxon>
        <taxon>Cyanophyceae</taxon>
        <taxon>Nostocales</taxon>
        <taxon>Nostocaceae</taxon>
        <taxon>Komarekiella</taxon>
        <taxon>Komarekiella delphini-convector</taxon>
    </lineage>
</organism>
<gene>
    <name evidence="1" type="ORF">FNW02_31380</name>
</gene>
<dbReference type="Gene3D" id="2.60.120.620">
    <property type="entry name" value="q2cbj1_9rhob like domain"/>
    <property type="match status" value="1"/>
</dbReference>
<sequence>MTICWKRLSLQNKLRKLNLKNDFHKRVGGKYLERLSRFHGVRKAYSVAQNKIQSLNPTFYRNRLEIQDKSIFTGISVKKTVIAMQDCGVGFGLQLSTNMVEEISNFASRTPCIEPGFHEEFLAKAVKDGCLQGGRYVMRGLVNNVKNCQAIEQIVHDPLLLKIVRKYLTYWPTLITQHLTWSFASSMPEAEIKKSYPPTNFHYDIAGYNFMTAYFYITDIDIDSGPHVMIKYSHQQKPLQMLLASNCQPDDAIFNYYGKENQIVITGARGFGFVQDPSCFHKVKPPVTSNRLILQIRYS</sequence>
<dbReference type="EMBL" id="VJXY01000057">
    <property type="protein sequence ID" value="MBD6620175.1"/>
    <property type="molecule type" value="Genomic_DNA"/>
</dbReference>
<proteinExistence type="predicted"/>
<dbReference type="RefSeq" id="WP_191761386.1">
    <property type="nucleotide sequence ID" value="NZ_VJXY01000057.1"/>
</dbReference>
<accession>A0AA40VUG9</accession>